<feature type="transmembrane region" description="Helical" evidence="6">
    <location>
        <begin position="479"/>
        <end position="498"/>
    </location>
</feature>
<protein>
    <submittedName>
        <fullName evidence="8">ABC transporter, permease protein</fullName>
    </submittedName>
</protein>
<gene>
    <name evidence="8" type="ordered locus">TOL2_C26640</name>
</gene>
<evidence type="ECO:0000256" key="3">
    <source>
        <dbReference type="ARBA" id="ARBA00022692"/>
    </source>
</evidence>
<dbReference type="GO" id="GO:0005886">
    <property type="term" value="C:plasma membrane"/>
    <property type="evidence" value="ECO:0007669"/>
    <property type="project" value="UniProtKB-SubCell"/>
</dbReference>
<proteinExistence type="predicted"/>
<dbReference type="Proteomes" id="UP000007347">
    <property type="component" value="Chromosome"/>
</dbReference>
<dbReference type="InterPro" id="IPR038766">
    <property type="entry name" value="Membrane_comp_ABC_pdt"/>
</dbReference>
<dbReference type="AlphaFoldDB" id="K0NLD6"/>
<dbReference type="Pfam" id="PF02687">
    <property type="entry name" value="FtsX"/>
    <property type="match status" value="2"/>
</dbReference>
<keyword evidence="5 6" id="KW-0472">Membrane</keyword>
<feature type="transmembrane region" description="Helical" evidence="6">
    <location>
        <begin position="16"/>
        <end position="39"/>
    </location>
</feature>
<dbReference type="PANTHER" id="PTHR30287">
    <property type="entry name" value="MEMBRANE COMPONENT OF PREDICTED ABC SUPERFAMILY METABOLITE UPTAKE TRANSPORTER"/>
    <property type="match status" value="1"/>
</dbReference>
<organism evidence="8 9">
    <name type="scientific">Desulfobacula toluolica (strain DSM 7467 / Tol2)</name>
    <dbReference type="NCBI Taxonomy" id="651182"/>
    <lineage>
        <taxon>Bacteria</taxon>
        <taxon>Pseudomonadati</taxon>
        <taxon>Thermodesulfobacteriota</taxon>
        <taxon>Desulfobacteria</taxon>
        <taxon>Desulfobacterales</taxon>
        <taxon>Desulfobacteraceae</taxon>
        <taxon>Desulfobacula</taxon>
    </lineage>
</organism>
<dbReference type="OrthoDB" id="9775544at2"/>
<feature type="transmembrane region" description="Helical" evidence="6">
    <location>
        <begin position="403"/>
        <end position="425"/>
    </location>
</feature>
<dbReference type="STRING" id="651182.TOL2_C26640"/>
<keyword evidence="4 6" id="KW-1133">Transmembrane helix</keyword>
<comment type="subcellular location">
    <subcellularLocation>
        <location evidence="1">Cell membrane</location>
        <topology evidence="1">Multi-pass membrane protein</topology>
    </subcellularLocation>
</comment>
<dbReference type="EMBL" id="FO203503">
    <property type="protein sequence ID" value="CCK80823.1"/>
    <property type="molecule type" value="Genomic_DNA"/>
</dbReference>
<dbReference type="InterPro" id="IPR003838">
    <property type="entry name" value="ABC3_permease_C"/>
</dbReference>
<keyword evidence="3 6" id="KW-0812">Transmembrane</keyword>
<feature type="domain" description="ABC3 transporter permease C-terminal" evidence="7">
    <location>
        <begin position="266"/>
        <end position="381"/>
    </location>
</feature>
<feature type="transmembrane region" description="Helical" evidence="6">
    <location>
        <begin position="431"/>
        <end position="453"/>
    </location>
</feature>
<evidence type="ECO:0000313" key="8">
    <source>
        <dbReference type="EMBL" id="CCK80823.1"/>
    </source>
</evidence>
<evidence type="ECO:0000256" key="1">
    <source>
        <dbReference type="ARBA" id="ARBA00004651"/>
    </source>
</evidence>
<keyword evidence="9" id="KW-1185">Reference proteome</keyword>
<feature type="domain" description="ABC3 transporter permease C-terminal" evidence="7">
    <location>
        <begin position="731"/>
        <end position="845"/>
    </location>
</feature>
<dbReference type="HOGENOM" id="CLU_009475_3_0_7"/>
<dbReference type="KEGG" id="dto:TOL2_C26640"/>
<reference evidence="8 9" key="1">
    <citation type="journal article" date="2013" name="Environ. Microbiol.">
        <title>Complete genome, catabolic sub-proteomes and key-metabolites of Desulfobacula toluolica Tol2, a marine, aromatic compound-degrading, sulfate-reducing bacterium.</title>
        <authorList>
            <person name="Wohlbrand L."/>
            <person name="Jacob J.H."/>
            <person name="Kube M."/>
            <person name="Mussmann M."/>
            <person name="Jarling R."/>
            <person name="Beck A."/>
            <person name="Amann R."/>
            <person name="Wilkes H."/>
            <person name="Reinhardt R."/>
            <person name="Rabus R."/>
        </authorList>
    </citation>
    <scope>NUCLEOTIDE SEQUENCE [LARGE SCALE GENOMIC DNA]</scope>
    <source>
        <strain evidence="9">DSM 7467 / Tol2</strain>
    </source>
</reference>
<dbReference type="PANTHER" id="PTHR30287:SF1">
    <property type="entry name" value="INNER MEMBRANE PROTEIN"/>
    <property type="match status" value="1"/>
</dbReference>
<feature type="transmembrane region" description="Helical" evidence="6">
    <location>
        <begin position="780"/>
        <end position="807"/>
    </location>
</feature>
<accession>K0NLD6</accession>
<evidence type="ECO:0000256" key="6">
    <source>
        <dbReference type="SAM" id="Phobius"/>
    </source>
</evidence>
<evidence type="ECO:0000256" key="5">
    <source>
        <dbReference type="ARBA" id="ARBA00023136"/>
    </source>
</evidence>
<feature type="transmembrane region" description="Helical" evidence="6">
    <location>
        <begin position="731"/>
        <end position="748"/>
    </location>
</feature>
<feature type="transmembrane region" description="Helical" evidence="6">
    <location>
        <begin position="307"/>
        <end position="337"/>
    </location>
</feature>
<feature type="transmembrane region" description="Helical" evidence="6">
    <location>
        <begin position="260"/>
        <end position="283"/>
    </location>
</feature>
<evidence type="ECO:0000256" key="2">
    <source>
        <dbReference type="ARBA" id="ARBA00022475"/>
    </source>
</evidence>
<name>K0NLD6_DESTT</name>
<evidence type="ECO:0000259" key="7">
    <source>
        <dbReference type="Pfam" id="PF02687"/>
    </source>
</evidence>
<dbReference type="RefSeq" id="WP_014958114.1">
    <property type="nucleotide sequence ID" value="NC_018645.1"/>
</dbReference>
<keyword evidence="2" id="KW-1003">Cell membrane</keyword>
<sequence length="853" mass="95509">MLWIRMGVRELIKNRGFALFFILNLSLGLAGFIAIHSFGRSLDRHMDENLKEILTADLVISSNRALIPEDLALVDKVFENNKTLARLVSFYTMVKAGPNARLVKVMAIDTAYPLYGDFSLEKQTLKASIQNSPGVFMTRDTAYALGIRDKTDENTPFKLGDKMFMVHDYFVTDPDKSLTAVELAPKIYMGIEQLEGTGLIRFGSRIRYSRFYRFGRDADVPLLAQTLRQEFARAHPGQPMVNVHDSRDINQRLGRLTGYFTGYMGLVSVVTLFLAGIATAYLFRGYLNLKQREIAILMSIGARHREIYLYISFQLFVLGTLASVLAIFVSLFLVPAFPVIFQGLIPDKVRLATDFNTILLALGLGMTGSLIFCLPVFVRIFGVKPLMLLGGTHMTATKNSVNLLLRIASVLPGLAAFLLISVFAAGSVKNGSIFVVGFVLALAFLSALGRLLFSGCKHLSNTRYPMVKIAFRNLFRNKWASLSCFVTIAMGAFLISLIPQVQKGLQNEIVRPEGLKIPVFFLVDIQDEQKMPFMEFIRNQDAKLVNLSPMVRGRILTKNQESFYGETRPSGSGYRGRGRRLEFNFSYRPDLDVSETIVQGLPLSKIPWEFESQTPFEVSVENSFARRYDIEIGDLLGFEIQGIPLQGRVKNLRKVRWNSFLPNFFLLFQDGVLNAAPKTFLAAVSQVPPAKRQDLKNKIVDVFPNVSVIDVTQMATTLLDITDKLSLSIRFMAWLAIAAGLVSIFSIARHQARKNENQINLLKVLGSDFKAIQAITLLEFGFIGFTAALFAILLSYVFSWAVSWYFFDSLWKVNLILSFLILVLTTCICMGAGFAASRKVMNSKPVKLLTNAE</sequence>
<evidence type="ECO:0000256" key="4">
    <source>
        <dbReference type="ARBA" id="ARBA00022989"/>
    </source>
</evidence>
<dbReference type="PATRIC" id="fig|651182.5.peg.3140"/>
<feature type="transmembrane region" description="Helical" evidence="6">
    <location>
        <begin position="813"/>
        <end position="836"/>
    </location>
</feature>
<evidence type="ECO:0000313" key="9">
    <source>
        <dbReference type="Proteomes" id="UP000007347"/>
    </source>
</evidence>
<feature type="transmembrane region" description="Helical" evidence="6">
    <location>
        <begin position="357"/>
        <end position="382"/>
    </location>
</feature>